<proteinExistence type="predicted"/>
<dbReference type="EMBL" id="SMMG02000027">
    <property type="protein sequence ID" value="KAA3452500.1"/>
    <property type="molecule type" value="Genomic_DNA"/>
</dbReference>
<protein>
    <submittedName>
        <fullName evidence="1">Calcium-transporting ATPase 12, plasma membrane-type-like</fullName>
    </submittedName>
</protein>
<keyword evidence="2" id="KW-1185">Reference proteome</keyword>
<sequence length="141" mass="16003">METRGRAREASRLRDMLSALKDRVVTLEDFIGDVKERLDEVDGGLTDGLQSMKEQLRDYVWEFLSSIENKLTGRDDTPEAMMTALKEEIVELKSELTIYMAVVGNRGLVVAPKPNVDVPKPKEFNGTRPVKDVDNFLWGME</sequence>
<dbReference type="OrthoDB" id="993481at2759"/>
<organism evidence="1 2">
    <name type="scientific">Gossypium australe</name>
    <dbReference type="NCBI Taxonomy" id="47621"/>
    <lineage>
        <taxon>Eukaryota</taxon>
        <taxon>Viridiplantae</taxon>
        <taxon>Streptophyta</taxon>
        <taxon>Embryophyta</taxon>
        <taxon>Tracheophyta</taxon>
        <taxon>Spermatophyta</taxon>
        <taxon>Magnoliopsida</taxon>
        <taxon>eudicotyledons</taxon>
        <taxon>Gunneridae</taxon>
        <taxon>Pentapetalae</taxon>
        <taxon>rosids</taxon>
        <taxon>malvids</taxon>
        <taxon>Malvales</taxon>
        <taxon>Malvaceae</taxon>
        <taxon>Malvoideae</taxon>
        <taxon>Gossypium</taxon>
    </lineage>
</organism>
<comment type="caution">
    <text evidence="1">The sequence shown here is derived from an EMBL/GenBank/DDBJ whole genome shotgun (WGS) entry which is preliminary data.</text>
</comment>
<dbReference type="Proteomes" id="UP000325315">
    <property type="component" value="Unassembled WGS sequence"/>
</dbReference>
<evidence type="ECO:0000313" key="1">
    <source>
        <dbReference type="EMBL" id="KAA3452500.1"/>
    </source>
</evidence>
<name>A0A5B6U3K1_9ROSI</name>
<accession>A0A5B6U3K1</accession>
<dbReference type="AlphaFoldDB" id="A0A5B6U3K1"/>
<reference evidence="2" key="1">
    <citation type="journal article" date="2019" name="Plant Biotechnol. J.">
        <title>Genome sequencing of the Australian wild diploid species Gossypium australe highlights disease resistance and delayed gland morphogenesis.</title>
        <authorList>
            <person name="Cai Y."/>
            <person name="Cai X."/>
            <person name="Wang Q."/>
            <person name="Wang P."/>
            <person name="Zhang Y."/>
            <person name="Cai C."/>
            <person name="Xu Y."/>
            <person name="Wang K."/>
            <person name="Zhou Z."/>
            <person name="Wang C."/>
            <person name="Geng S."/>
            <person name="Li B."/>
            <person name="Dong Q."/>
            <person name="Hou Y."/>
            <person name="Wang H."/>
            <person name="Ai P."/>
            <person name="Liu Z."/>
            <person name="Yi F."/>
            <person name="Sun M."/>
            <person name="An G."/>
            <person name="Cheng J."/>
            <person name="Zhang Y."/>
            <person name="Shi Q."/>
            <person name="Xie Y."/>
            <person name="Shi X."/>
            <person name="Chang Y."/>
            <person name="Huang F."/>
            <person name="Chen Y."/>
            <person name="Hong S."/>
            <person name="Mi L."/>
            <person name="Sun Q."/>
            <person name="Zhang L."/>
            <person name="Zhou B."/>
            <person name="Peng R."/>
            <person name="Zhang X."/>
            <person name="Liu F."/>
        </authorList>
    </citation>
    <scope>NUCLEOTIDE SEQUENCE [LARGE SCALE GENOMIC DNA]</scope>
    <source>
        <strain evidence="2">cv. PA1801</strain>
    </source>
</reference>
<evidence type="ECO:0000313" key="2">
    <source>
        <dbReference type="Proteomes" id="UP000325315"/>
    </source>
</evidence>
<gene>
    <name evidence="1" type="ORF">EPI10_034445</name>
</gene>